<keyword evidence="1" id="KW-0732">Signal</keyword>
<dbReference type="InterPro" id="IPR039448">
    <property type="entry name" value="Beta_helix"/>
</dbReference>
<protein>
    <recommendedName>
        <fullName evidence="2">Right handed beta helix domain-containing protein</fullName>
    </recommendedName>
</protein>
<evidence type="ECO:0000259" key="2">
    <source>
        <dbReference type="Pfam" id="PF13229"/>
    </source>
</evidence>
<feature type="domain" description="Right handed beta helix" evidence="2">
    <location>
        <begin position="108"/>
        <end position="260"/>
    </location>
</feature>
<feature type="chain" id="PRO_5046951034" description="Right handed beta helix domain-containing protein" evidence="1">
    <location>
        <begin position="25"/>
        <end position="694"/>
    </location>
</feature>
<dbReference type="InterPro" id="IPR006626">
    <property type="entry name" value="PbH1"/>
</dbReference>
<proteinExistence type="predicted"/>
<keyword evidence="4" id="KW-1185">Reference proteome</keyword>
<evidence type="ECO:0000256" key="1">
    <source>
        <dbReference type="SAM" id="SignalP"/>
    </source>
</evidence>
<comment type="caution">
    <text evidence="3">The sequence shown here is derived from an EMBL/GenBank/DDBJ whole genome shotgun (WGS) entry which is preliminary data.</text>
</comment>
<dbReference type="InterPro" id="IPR012334">
    <property type="entry name" value="Pectin_lyas_fold"/>
</dbReference>
<dbReference type="SUPFAM" id="SSF51126">
    <property type="entry name" value="Pectin lyase-like"/>
    <property type="match status" value="2"/>
</dbReference>
<gene>
    <name evidence="3" type="ORF">ACFQV2_21800</name>
</gene>
<dbReference type="Proteomes" id="UP001596512">
    <property type="component" value="Unassembled WGS sequence"/>
</dbReference>
<organism evidence="3 4">
    <name type="scientific">Actinokineospora soli</name>
    <dbReference type="NCBI Taxonomy" id="1048753"/>
    <lineage>
        <taxon>Bacteria</taxon>
        <taxon>Bacillati</taxon>
        <taxon>Actinomycetota</taxon>
        <taxon>Actinomycetes</taxon>
        <taxon>Pseudonocardiales</taxon>
        <taxon>Pseudonocardiaceae</taxon>
        <taxon>Actinokineospora</taxon>
    </lineage>
</organism>
<dbReference type="SMART" id="SM00710">
    <property type="entry name" value="PbH1"/>
    <property type="match status" value="7"/>
</dbReference>
<name>A0ABW2TSG8_9PSEU</name>
<sequence length="694" mass="70657">MRTALLVAALTAAAVVVVAPSASAATAYHVDCAATTGGNGTQSSPWNSLDQVNATTFGPGDQLLFKRGATCTGRLIGTGSGTASAPIRVGAYGTGTARPVINGAGALSAVYLKDVSHWTLNDLRVTNPSGTRAERNGVRVETASADAKAGIVIDGLEVDNVAGWGDKTGTNAAWFSRSSGIMVLGAATAGPINGISIVNNHVHDTGGGGIKISNKPSAYHTSVRIADNRIISAGGDGIVVHGSDAPLVERNRADNLGGGAYPFVAGNFAGMWPINSRNPVFQFNEVTRSYPSIFDSTAWDCDGGIVGTCTYQYNFSAGNAGGFHLGCQTCTSFPNYKAKEVIRYNVSQDDCRAAWVSGSNGPVELHNNTFYCAGNPIDFTLPNGTGATTSIRNNIFVAAHGSFPTAAGVTYDNNLYWGGVTPPSGDTNAVTGDPALAYPGGSGSGFNSVDGYKLRTGSPALGAGAVLAGAGSRDYFGAAVPKADGTVNIGADNGSGVGAHTYPNLKAAFNNTGISKDVNPAIGGFSLSGRSYSSDALAAAGFKTGPVTANGVTFQWTQQYYGFPDNVKAAGQKITLSGSGTAVAFLGAAGYGTQSGTGTVTYTDGTTSTYTLSFTDWWASSPIAGNQVAATLAYHNKAPTTYNNPATGRDEQDVRLFQTSVPITAGKAVASITLPNVGGPLAGAGLHVFAMTVV</sequence>
<dbReference type="EMBL" id="JBHTEY010000004">
    <property type="protein sequence ID" value="MFC7615733.1"/>
    <property type="molecule type" value="Genomic_DNA"/>
</dbReference>
<dbReference type="InterPro" id="IPR011050">
    <property type="entry name" value="Pectin_lyase_fold/virulence"/>
</dbReference>
<evidence type="ECO:0000313" key="4">
    <source>
        <dbReference type="Proteomes" id="UP001596512"/>
    </source>
</evidence>
<dbReference type="Pfam" id="PF13229">
    <property type="entry name" value="Beta_helix"/>
    <property type="match status" value="1"/>
</dbReference>
<feature type="signal peptide" evidence="1">
    <location>
        <begin position="1"/>
        <end position="24"/>
    </location>
</feature>
<evidence type="ECO:0000313" key="3">
    <source>
        <dbReference type="EMBL" id="MFC7615733.1"/>
    </source>
</evidence>
<dbReference type="Gene3D" id="2.160.20.10">
    <property type="entry name" value="Single-stranded right-handed beta-helix, Pectin lyase-like"/>
    <property type="match status" value="1"/>
</dbReference>
<accession>A0ABW2TSG8</accession>
<reference evidence="4" key="1">
    <citation type="journal article" date="2019" name="Int. J. Syst. Evol. Microbiol.">
        <title>The Global Catalogue of Microorganisms (GCM) 10K type strain sequencing project: providing services to taxonomists for standard genome sequencing and annotation.</title>
        <authorList>
            <consortium name="The Broad Institute Genomics Platform"/>
            <consortium name="The Broad Institute Genome Sequencing Center for Infectious Disease"/>
            <person name="Wu L."/>
            <person name="Ma J."/>
        </authorList>
    </citation>
    <scope>NUCLEOTIDE SEQUENCE [LARGE SCALE GENOMIC DNA]</scope>
    <source>
        <strain evidence="4">JCM 17695</strain>
    </source>
</reference>